<dbReference type="SUPFAM" id="SSF52402">
    <property type="entry name" value="Adenine nucleotide alpha hydrolases-like"/>
    <property type="match status" value="1"/>
</dbReference>
<keyword evidence="1" id="KW-0808">Transferase</keyword>
<accession>A0ABT1Y4H6</accession>
<dbReference type="PIRSF" id="PIRSF004976">
    <property type="entry name" value="ATPase_YdaO"/>
    <property type="match status" value="1"/>
</dbReference>
<dbReference type="PANTHER" id="PTHR43686">
    <property type="entry name" value="SULFURTRANSFERASE-RELATED"/>
    <property type="match status" value="1"/>
</dbReference>
<name>A0ABT1Y4H6_9FIRM</name>
<keyword evidence="4" id="KW-1185">Reference proteome</keyword>
<dbReference type="EMBL" id="JANPWE010000004">
    <property type="protein sequence ID" value="MCR6545787.1"/>
    <property type="molecule type" value="Genomic_DNA"/>
</dbReference>
<dbReference type="Pfam" id="PF01171">
    <property type="entry name" value="ATP_bind_3"/>
    <property type="match status" value="1"/>
</dbReference>
<dbReference type="InterPro" id="IPR014729">
    <property type="entry name" value="Rossmann-like_a/b/a_fold"/>
</dbReference>
<evidence type="ECO:0000256" key="1">
    <source>
        <dbReference type="ARBA" id="ARBA00022679"/>
    </source>
</evidence>
<dbReference type="Gene3D" id="3.40.50.620">
    <property type="entry name" value="HUPs"/>
    <property type="match status" value="1"/>
</dbReference>
<dbReference type="CDD" id="cd24138">
    <property type="entry name" value="TtcA-like"/>
    <property type="match status" value="1"/>
</dbReference>
<dbReference type="PANTHER" id="PTHR43686:SF1">
    <property type="entry name" value="AMINOTRAN_5 DOMAIN-CONTAINING PROTEIN"/>
    <property type="match status" value="1"/>
</dbReference>
<evidence type="ECO:0000313" key="3">
    <source>
        <dbReference type="EMBL" id="MCR6545787.1"/>
    </source>
</evidence>
<comment type="caution">
    <text evidence="3">The sequence shown here is derived from an EMBL/GenBank/DDBJ whole genome shotgun (WGS) entry which is preliminary data.</text>
</comment>
<dbReference type="Proteomes" id="UP001524944">
    <property type="component" value="Unassembled WGS sequence"/>
</dbReference>
<sequence length="242" mass="27690">MSYIMDKTIKKVKSAVRDFQLIDNTQGIMVGLSGGKDSITLLYLMHQFKKVSKYKYHLAAGHVGMGWDTDITPLEKICRELDIPFYYEPTNIGPVVFEVRHEKNPCSLCAKMRRGALNNLAKNKGFPKVALAHHMDDAVETVLLKMFYEGRMDSFSPKTYLDQKDITVIRPLVYVPEQDISRLCRLLQLPVIENPCPANGYTKRQDMKEIIKLIEKTNPLAKERVITALKNLDQAKAWKSIE</sequence>
<feature type="domain" description="tRNA(Ile)-lysidine/2-thiocytidine synthase N-terminal" evidence="2">
    <location>
        <begin position="28"/>
        <end position="196"/>
    </location>
</feature>
<evidence type="ECO:0000313" key="4">
    <source>
        <dbReference type="Proteomes" id="UP001524944"/>
    </source>
</evidence>
<reference evidence="3 4" key="1">
    <citation type="submission" date="2022-08" db="EMBL/GenBank/DDBJ databases">
        <title>Proteogenomics of the novel Dehalobacterium formicoaceticum strain EZ94 highlights a key role of methyltransferases during anaerobic dichloromethane degradation.</title>
        <authorList>
            <person name="Wasmund K."/>
        </authorList>
    </citation>
    <scope>NUCLEOTIDE SEQUENCE [LARGE SCALE GENOMIC DNA]</scope>
    <source>
        <strain evidence="3 4">EZ94</strain>
    </source>
</reference>
<organism evidence="3 4">
    <name type="scientific">Dehalobacterium formicoaceticum</name>
    <dbReference type="NCBI Taxonomy" id="51515"/>
    <lineage>
        <taxon>Bacteria</taxon>
        <taxon>Bacillati</taxon>
        <taxon>Bacillota</taxon>
        <taxon>Clostridia</taxon>
        <taxon>Eubacteriales</taxon>
        <taxon>Peptococcaceae</taxon>
        <taxon>Dehalobacterium</taxon>
    </lineage>
</organism>
<dbReference type="RefSeq" id="WP_257913326.1">
    <property type="nucleotide sequence ID" value="NZ_JANPWE010000004.1"/>
</dbReference>
<evidence type="ECO:0000259" key="2">
    <source>
        <dbReference type="Pfam" id="PF01171"/>
    </source>
</evidence>
<gene>
    <name evidence="3" type="ORF">NVS47_09745</name>
</gene>
<dbReference type="InterPro" id="IPR035107">
    <property type="entry name" value="tRNA_thiolation_TtcA_Ctu1"/>
</dbReference>
<proteinExistence type="predicted"/>
<dbReference type="InterPro" id="IPR011063">
    <property type="entry name" value="TilS/TtcA_N"/>
</dbReference>
<protein>
    <submittedName>
        <fullName evidence="3">tRNA 2-thiocytidine(32) synthetase TtcA</fullName>
    </submittedName>
</protein>